<organism evidence="2 3">
    <name type="scientific">Parathielavia hyrcaniae</name>
    <dbReference type="NCBI Taxonomy" id="113614"/>
    <lineage>
        <taxon>Eukaryota</taxon>
        <taxon>Fungi</taxon>
        <taxon>Dikarya</taxon>
        <taxon>Ascomycota</taxon>
        <taxon>Pezizomycotina</taxon>
        <taxon>Sordariomycetes</taxon>
        <taxon>Sordariomycetidae</taxon>
        <taxon>Sordariales</taxon>
        <taxon>Chaetomiaceae</taxon>
        <taxon>Parathielavia</taxon>
    </lineage>
</organism>
<evidence type="ECO:0000313" key="3">
    <source>
        <dbReference type="Proteomes" id="UP001305647"/>
    </source>
</evidence>
<dbReference type="Proteomes" id="UP001305647">
    <property type="component" value="Unassembled WGS sequence"/>
</dbReference>
<comment type="caution">
    <text evidence="2">The sequence shown here is derived from an EMBL/GenBank/DDBJ whole genome shotgun (WGS) entry which is preliminary data.</text>
</comment>
<evidence type="ECO:0000313" key="1">
    <source>
        <dbReference type="EMBL" id="KAK4095663.1"/>
    </source>
</evidence>
<protein>
    <recommendedName>
        <fullName evidence="4">Retrotransposon gag domain-containing protein</fullName>
    </recommendedName>
</protein>
<dbReference type="EMBL" id="MU863862">
    <property type="protein sequence ID" value="KAK4095663.1"/>
    <property type="molecule type" value="Genomic_DNA"/>
</dbReference>
<accession>A0AAN6PPR3</accession>
<dbReference type="AlphaFoldDB" id="A0AAN6PPR3"/>
<sequence>NLDSKIQAMVLPQLMLAENNGAWDPQTILDQLERVYDNPTKRDNAAARLQGLRQGNDTLPIYLSKFERLLHEANAN</sequence>
<evidence type="ECO:0000313" key="2">
    <source>
        <dbReference type="EMBL" id="KAK4095672.1"/>
    </source>
</evidence>
<reference evidence="2" key="2">
    <citation type="submission" date="2023-05" db="EMBL/GenBank/DDBJ databases">
        <authorList>
            <consortium name="Lawrence Berkeley National Laboratory"/>
            <person name="Steindorff A."/>
            <person name="Hensen N."/>
            <person name="Bonometti L."/>
            <person name="Westerberg I."/>
            <person name="Brannstrom I.O."/>
            <person name="Guillou S."/>
            <person name="Cros-Aarteil S."/>
            <person name="Calhoun S."/>
            <person name="Haridas S."/>
            <person name="Kuo A."/>
            <person name="Mondo S."/>
            <person name="Pangilinan J."/>
            <person name="Riley R."/>
            <person name="Labutti K."/>
            <person name="Andreopoulos B."/>
            <person name="Lipzen A."/>
            <person name="Chen C."/>
            <person name="Yanf M."/>
            <person name="Daum C."/>
            <person name="Ng V."/>
            <person name="Clum A."/>
            <person name="Ohm R."/>
            <person name="Martin F."/>
            <person name="Silar P."/>
            <person name="Natvig D."/>
            <person name="Lalanne C."/>
            <person name="Gautier V."/>
            <person name="Ament-Velasquez S.L."/>
            <person name="Kruys A."/>
            <person name="Hutchinson M.I."/>
            <person name="Powell A.J."/>
            <person name="Barry K."/>
            <person name="Miller A.N."/>
            <person name="Grigoriev I.V."/>
            <person name="Debuchy R."/>
            <person name="Gladieux P."/>
            <person name="Thoren M.H."/>
            <person name="Johannesson H."/>
        </authorList>
    </citation>
    <scope>NUCLEOTIDE SEQUENCE</scope>
    <source>
        <strain evidence="2">CBS 757.83</strain>
    </source>
</reference>
<proteinExistence type="predicted"/>
<dbReference type="EMBL" id="MU863840">
    <property type="protein sequence ID" value="KAK4095672.1"/>
    <property type="molecule type" value="Genomic_DNA"/>
</dbReference>
<reference evidence="2" key="1">
    <citation type="journal article" date="2023" name="Mol. Phylogenet. Evol.">
        <title>Genome-scale phylogeny and comparative genomics of the fungal order Sordariales.</title>
        <authorList>
            <person name="Hensen N."/>
            <person name="Bonometti L."/>
            <person name="Westerberg I."/>
            <person name="Brannstrom I.O."/>
            <person name="Guillou S."/>
            <person name="Cros-Aarteil S."/>
            <person name="Calhoun S."/>
            <person name="Haridas S."/>
            <person name="Kuo A."/>
            <person name="Mondo S."/>
            <person name="Pangilinan J."/>
            <person name="Riley R."/>
            <person name="LaButti K."/>
            <person name="Andreopoulos B."/>
            <person name="Lipzen A."/>
            <person name="Chen C."/>
            <person name="Yan M."/>
            <person name="Daum C."/>
            <person name="Ng V."/>
            <person name="Clum A."/>
            <person name="Steindorff A."/>
            <person name="Ohm R.A."/>
            <person name="Martin F."/>
            <person name="Silar P."/>
            <person name="Natvig D.O."/>
            <person name="Lalanne C."/>
            <person name="Gautier V."/>
            <person name="Ament-Velasquez S.L."/>
            <person name="Kruys A."/>
            <person name="Hutchinson M.I."/>
            <person name="Powell A.J."/>
            <person name="Barry K."/>
            <person name="Miller A.N."/>
            <person name="Grigoriev I.V."/>
            <person name="Debuchy R."/>
            <person name="Gladieux P."/>
            <person name="Hiltunen Thoren M."/>
            <person name="Johannesson H."/>
        </authorList>
    </citation>
    <scope>NUCLEOTIDE SEQUENCE</scope>
    <source>
        <strain evidence="2">CBS 757.83</strain>
    </source>
</reference>
<gene>
    <name evidence="2" type="ORF">N658DRAFT_386564</name>
    <name evidence="1" type="ORF">N658DRAFT_388725</name>
</gene>
<keyword evidence="3" id="KW-1185">Reference proteome</keyword>
<evidence type="ECO:0008006" key="4">
    <source>
        <dbReference type="Google" id="ProtNLM"/>
    </source>
</evidence>
<feature type="non-terminal residue" evidence="2">
    <location>
        <position position="76"/>
    </location>
</feature>
<name>A0AAN6PPR3_9PEZI</name>
<feature type="non-terminal residue" evidence="2">
    <location>
        <position position="1"/>
    </location>
</feature>